<keyword evidence="3" id="KW-1185">Reference proteome</keyword>
<evidence type="ECO:0000313" key="2">
    <source>
        <dbReference type="EMBL" id="KAG8083867.1"/>
    </source>
</evidence>
<accession>A0A8J5VT60</accession>
<organism evidence="2 3">
    <name type="scientific">Zizania palustris</name>
    <name type="common">Northern wild rice</name>
    <dbReference type="NCBI Taxonomy" id="103762"/>
    <lineage>
        <taxon>Eukaryota</taxon>
        <taxon>Viridiplantae</taxon>
        <taxon>Streptophyta</taxon>
        <taxon>Embryophyta</taxon>
        <taxon>Tracheophyta</taxon>
        <taxon>Spermatophyta</taxon>
        <taxon>Magnoliopsida</taxon>
        <taxon>Liliopsida</taxon>
        <taxon>Poales</taxon>
        <taxon>Poaceae</taxon>
        <taxon>BOP clade</taxon>
        <taxon>Oryzoideae</taxon>
        <taxon>Oryzeae</taxon>
        <taxon>Zizaniinae</taxon>
        <taxon>Zizania</taxon>
    </lineage>
</organism>
<feature type="coiled-coil region" evidence="1">
    <location>
        <begin position="57"/>
        <end position="98"/>
    </location>
</feature>
<gene>
    <name evidence="2" type="ORF">GUJ93_ZPchr0010g10252</name>
</gene>
<comment type="caution">
    <text evidence="2">The sequence shown here is derived from an EMBL/GenBank/DDBJ whole genome shotgun (WGS) entry which is preliminary data.</text>
</comment>
<proteinExistence type="predicted"/>
<reference evidence="2" key="2">
    <citation type="submission" date="2021-02" db="EMBL/GenBank/DDBJ databases">
        <authorList>
            <person name="Kimball J.A."/>
            <person name="Haas M.W."/>
            <person name="Macchietto M."/>
            <person name="Kono T."/>
            <person name="Duquette J."/>
            <person name="Shao M."/>
        </authorList>
    </citation>
    <scope>NUCLEOTIDE SEQUENCE</scope>
    <source>
        <tissue evidence="2">Fresh leaf tissue</tissue>
    </source>
</reference>
<sequence>MMRKIGYLPQPEFEGIKFPVGAERRWSMTVMICGGRIDLPTMEYEGEGTDFRVAVQVASFQKEVEVHGEQIRCLEREIQASKRKVVEQQRRILHLESQVQPRRRTRVTAHKSVSLPWEQQRFVVEI</sequence>
<dbReference type="Proteomes" id="UP000729402">
    <property type="component" value="Unassembled WGS sequence"/>
</dbReference>
<protein>
    <submittedName>
        <fullName evidence="2">Uncharacterized protein</fullName>
    </submittedName>
</protein>
<keyword evidence="1" id="KW-0175">Coiled coil</keyword>
<dbReference type="EMBL" id="JAAALK010000082">
    <property type="protein sequence ID" value="KAG8083867.1"/>
    <property type="molecule type" value="Genomic_DNA"/>
</dbReference>
<reference evidence="2" key="1">
    <citation type="journal article" date="2021" name="bioRxiv">
        <title>Whole Genome Assembly and Annotation of Northern Wild Rice, Zizania palustris L., Supports a Whole Genome Duplication in the Zizania Genus.</title>
        <authorList>
            <person name="Haas M."/>
            <person name="Kono T."/>
            <person name="Macchietto M."/>
            <person name="Millas R."/>
            <person name="McGilp L."/>
            <person name="Shao M."/>
            <person name="Duquette J."/>
            <person name="Hirsch C.N."/>
            <person name="Kimball J."/>
        </authorList>
    </citation>
    <scope>NUCLEOTIDE SEQUENCE</scope>
    <source>
        <tissue evidence="2">Fresh leaf tissue</tissue>
    </source>
</reference>
<dbReference type="AlphaFoldDB" id="A0A8J5VT60"/>
<name>A0A8J5VT60_ZIZPA</name>
<evidence type="ECO:0000313" key="3">
    <source>
        <dbReference type="Proteomes" id="UP000729402"/>
    </source>
</evidence>
<evidence type="ECO:0000256" key="1">
    <source>
        <dbReference type="SAM" id="Coils"/>
    </source>
</evidence>